<sequence length="273" mass="30992">MADRFTIDFETFVVDRVVSEARSFGKTIKHLDNGSTNSRRQFTRRELKEVESRFRSLKEENTRQLEELKSSFSHCRQTVETDVVINLIERSISSATSALLWNGGHYRETMGLVRIDQIWIGWRARISGLILRKFGVEYPIHYSQYRVDVNWKEKLEAFQALAQKESREVGILPQEGPQSNAQSAKNEKEWLTQICVRFALLGTLGGLREKSMVIRAEGTVQHGYMGRSDTSAARVPVVFRSGNMGLAVAVEAQASILEQDFVAASLQIVFLGF</sequence>
<proteinExistence type="predicted"/>
<evidence type="ECO:0000256" key="1">
    <source>
        <dbReference type="SAM" id="Coils"/>
    </source>
</evidence>
<organism evidence="2 3">
    <name type="scientific">Microdochium trichocladiopsis</name>
    <dbReference type="NCBI Taxonomy" id="1682393"/>
    <lineage>
        <taxon>Eukaryota</taxon>
        <taxon>Fungi</taxon>
        <taxon>Dikarya</taxon>
        <taxon>Ascomycota</taxon>
        <taxon>Pezizomycotina</taxon>
        <taxon>Sordariomycetes</taxon>
        <taxon>Xylariomycetidae</taxon>
        <taxon>Xylariales</taxon>
        <taxon>Microdochiaceae</taxon>
        <taxon>Microdochium</taxon>
    </lineage>
</organism>
<accession>A0A9P9BHP4</accession>
<gene>
    <name evidence="2" type="ORF">B0I36DRAFT_356219</name>
</gene>
<keyword evidence="3" id="KW-1185">Reference proteome</keyword>
<evidence type="ECO:0000313" key="3">
    <source>
        <dbReference type="Proteomes" id="UP000756346"/>
    </source>
</evidence>
<dbReference type="EMBL" id="JAGTJQ010000015">
    <property type="protein sequence ID" value="KAH7012121.1"/>
    <property type="molecule type" value="Genomic_DNA"/>
</dbReference>
<dbReference type="AlphaFoldDB" id="A0A9P9BHP4"/>
<dbReference type="RefSeq" id="XP_046004497.1">
    <property type="nucleotide sequence ID" value="XM_046157565.1"/>
</dbReference>
<evidence type="ECO:0000313" key="2">
    <source>
        <dbReference type="EMBL" id="KAH7012121.1"/>
    </source>
</evidence>
<reference evidence="2" key="1">
    <citation type="journal article" date="2021" name="Nat. Commun.">
        <title>Genetic determinants of endophytism in the Arabidopsis root mycobiome.</title>
        <authorList>
            <person name="Mesny F."/>
            <person name="Miyauchi S."/>
            <person name="Thiergart T."/>
            <person name="Pickel B."/>
            <person name="Atanasova L."/>
            <person name="Karlsson M."/>
            <person name="Huettel B."/>
            <person name="Barry K.W."/>
            <person name="Haridas S."/>
            <person name="Chen C."/>
            <person name="Bauer D."/>
            <person name="Andreopoulos W."/>
            <person name="Pangilinan J."/>
            <person name="LaButti K."/>
            <person name="Riley R."/>
            <person name="Lipzen A."/>
            <person name="Clum A."/>
            <person name="Drula E."/>
            <person name="Henrissat B."/>
            <person name="Kohler A."/>
            <person name="Grigoriev I.V."/>
            <person name="Martin F.M."/>
            <person name="Hacquard S."/>
        </authorList>
    </citation>
    <scope>NUCLEOTIDE SEQUENCE</scope>
    <source>
        <strain evidence="2">MPI-CAGE-CH-0230</strain>
    </source>
</reference>
<feature type="coiled-coil region" evidence="1">
    <location>
        <begin position="40"/>
        <end position="67"/>
    </location>
</feature>
<dbReference type="GeneID" id="70187111"/>
<dbReference type="Proteomes" id="UP000756346">
    <property type="component" value="Unassembled WGS sequence"/>
</dbReference>
<name>A0A9P9BHP4_9PEZI</name>
<comment type="caution">
    <text evidence="2">The sequence shown here is derived from an EMBL/GenBank/DDBJ whole genome shotgun (WGS) entry which is preliminary data.</text>
</comment>
<protein>
    <submittedName>
        <fullName evidence="2">Uncharacterized protein</fullName>
    </submittedName>
</protein>
<keyword evidence="1" id="KW-0175">Coiled coil</keyword>